<dbReference type="InterPro" id="IPR024529">
    <property type="entry name" value="ECF_trnsprt_substrate-spec"/>
</dbReference>
<feature type="transmembrane region" description="Helical" evidence="1">
    <location>
        <begin position="137"/>
        <end position="166"/>
    </location>
</feature>
<keyword evidence="1" id="KW-0812">Transmembrane</keyword>
<dbReference type="AlphaFoldDB" id="A0A369B7C8"/>
<proteinExistence type="predicted"/>
<reference evidence="2 3" key="1">
    <citation type="submission" date="2018-07" db="EMBL/GenBank/DDBJ databases">
        <title>Genomic Encyclopedia of Type Strains, Phase IV (KMG-IV): sequencing the most valuable type-strain genomes for metagenomic binning, comparative biology and taxonomic classification.</title>
        <authorList>
            <person name="Goeker M."/>
        </authorList>
    </citation>
    <scope>NUCLEOTIDE SEQUENCE [LARGE SCALE GENOMIC DNA]</scope>
    <source>
        <strain evidence="2 3">DSM 27016</strain>
    </source>
</reference>
<feature type="transmembrane region" description="Helical" evidence="1">
    <location>
        <begin position="12"/>
        <end position="30"/>
    </location>
</feature>
<dbReference type="GO" id="GO:0022857">
    <property type="term" value="F:transmembrane transporter activity"/>
    <property type="evidence" value="ECO:0007669"/>
    <property type="project" value="InterPro"/>
</dbReference>
<feature type="transmembrane region" description="Helical" evidence="1">
    <location>
        <begin position="103"/>
        <end position="131"/>
    </location>
</feature>
<keyword evidence="1" id="KW-1133">Transmembrane helix</keyword>
<dbReference type="Pfam" id="PF12822">
    <property type="entry name" value="ECF_trnsprt"/>
    <property type="match status" value="1"/>
</dbReference>
<gene>
    <name evidence="2" type="ORF">DFR58_108109</name>
</gene>
<feature type="transmembrane region" description="Helical" evidence="1">
    <location>
        <begin position="42"/>
        <end position="65"/>
    </location>
</feature>
<dbReference type="Gene3D" id="1.10.1760.20">
    <property type="match status" value="1"/>
</dbReference>
<comment type="caution">
    <text evidence="2">The sequence shown here is derived from an EMBL/GenBank/DDBJ whole genome shotgun (WGS) entry which is preliminary data.</text>
</comment>
<evidence type="ECO:0000313" key="2">
    <source>
        <dbReference type="EMBL" id="RCX17215.1"/>
    </source>
</evidence>
<dbReference type="RefSeq" id="WP_114297451.1">
    <property type="nucleotide sequence ID" value="NZ_QPJT01000008.1"/>
</dbReference>
<accession>A0A369B7C8</accession>
<name>A0A369B7C8_9FIRM</name>
<feature type="transmembrane region" description="Helical" evidence="1">
    <location>
        <begin position="77"/>
        <end position="96"/>
    </location>
</feature>
<keyword evidence="1" id="KW-0472">Membrane</keyword>
<organism evidence="2 3">
    <name type="scientific">Anaerobacterium chartisolvens</name>
    <dbReference type="NCBI Taxonomy" id="1297424"/>
    <lineage>
        <taxon>Bacteria</taxon>
        <taxon>Bacillati</taxon>
        <taxon>Bacillota</taxon>
        <taxon>Clostridia</taxon>
        <taxon>Eubacteriales</taxon>
        <taxon>Oscillospiraceae</taxon>
        <taxon>Anaerobacterium</taxon>
    </lineage>
</organism>
<evidence type="ECO:0000313" key="3">
    <source>
        <dbReference type="Proteomes" id="UP000253034"/>
    </source>
</evidence>
<dbReference type="EMBL" id="QPJT01000008">
    <property type="protein sequence ID" value="RCX17215.1"/>
    <property type="molecule type" value="Genomic_DNA"/>
</dbReference>
<sequence>MRNKSVKEIVMSGLFIAMGILLPIVFHAFGMGSTFLPMHIPVLLAGFIVSLPFAIAAAVATPVLSSLLTGMPPAFPVLLYMVFELAAYGAVANLLYRKLKLNAYIALIGSMIAGRIVCGAIVWILATFFMVQLPAPVLFIIGSITKSIPGIVIQLILIPPLILILAKNNLITREGLTSES</sequence>
<dbReference type="Proteomes" id="UP000253034">
    <property type="component" value="Unassembled WGS sequence"/>
</dbReference>
<dbReference type="OrthoDB" id="9815422at2"/>
<keyword evidence="3" id="KW-1185">Reference proteome</keyword>
<protein>
    <submittedName>
        <fullName evidence="2">Uncharacterized protein DUF3816</fullName>
    </submittedName>
</protein>
<evidence type="ECO:0000256" key="1">
    <source>
        <dbReference type="SAM" id="Phobius"/>
    </source>
</evidence>